<dbReference type="Proteomes" id="UP000242715">
    <property type="component" value="Unassembled WGS sequence"/>
</dbReference>
<accession>A0A2Z6NPJ4</accession>
<protein>
    <submittedName>
        <fullName evidence="3">Uncharacterized protein</fullName>
    </submittedName>
</protein>
<dbReference type="AlphaFoldDB" id="A0A2Z6NPJ4"/>
<feature type="coiled-coil region" evidence="1">
    <location>
        <begin position="166"/>
        <end position="227"/>
    </location>
</feature>
<organism evidence="3 4">
    <name type="scientific">Trifolium subterraneum</name>
    <name type="common">Subterranean clover</name>
    <dbReference type="NCBI Taxonomy" id="3900"/>
    <lineage>
        <taxon>Eukaryota</taxon>
        <taxon>Viridiplantae</taxon>
        <taxon>Streptophyta</taxon>
        <taxon>Embryophyta</taxon>
        <taxon>Tracheophyta</taxon>
        <taxon>Spermatophyta</taxon>
        <taxon>Magnoliopsida</taxon>
        <taxon>eudicotyledons</taxon>
        <taxon>Gunneridae</taxon>
        <taxon>Pentapetalae</taxon>
        <taxon>rosids</taxon>
        <taxon>fabids</taxon>
        <taxon>Fabales</taxon>
        <taxon>Fabaceae</taxon>
        <taxon>Papilionoideae</taxon>
        <taxon>50 kb inversion clade</taxon>
        <taxon>NPAAA clade</taxon>
        <taxon>Hologalegina</taxon>
        <taxon>IRL clade</taxon>
        <taxon>Trifolieae</taxon>
        <taxon>Trifolium</taxon>
    </lineage>
</organism>
<dbReference type="OrthoDB" id="10582325at2759"/>
<dbReference type="EMBL" id="DF973689">
    <property type="protein sequence ID" value="GAU37805.1"/>
    <property type="molecule type" value="Genomic_DNA"/>
</dbReference>
<feature type="region of interest" description="Disordered" evidence="2">
    <location>
        <begin position="35"/>
        <end position="58"/>
    </location>
</feature>
<evidence type="ECO:0000256" key="1">
    <source>
        <dbReference type="SAM" id="Coils"/>
    </source>
</evidence>
<gene>
    <name evidence="3" type="ORF">TSUD_276220</name>
</gene>
<feature type="compositionally biased region" description="Acidic residues" evidence="2">
    <location>
        <begin position="71"/>
        <end position="83"/>
    </location>
</feature>
<sequence length="285" mass="31923">MSNLSAEERMAFVLKAREQKQKVVAALVNPLSQLVVDESSPKGSKRKNKEESRRISLSIHNKGGNVVAKVEEEEEEGEGEGETEAIAKEDVPVSTVPPPKYGNSSSFADTSSEDLRKMAMDYHIRGTMLSYFLSARQELKVIEVNNKINMVDENLGFIEKQYAPTKAKLVKDIKDLKTDCEEKIKEATNKEQLASAIKERDEAVLQRDQLSKEKGTLTNKVEGLQVDLGSQYDDGFQFYLEQVKIIFPEVEMAKLGQLDALDKIVDGKLVLFTPPGATFLFSHFF</sequence>
<keyword evidence="4" id="KW-1185">Reference proteome</keyword>
<name>A0A2Z6NPJ4_TRISU</name>
<evidence type="ECO:0000313" key="4">
    <source>
        <dbReference type="Proteomes" id="UP000242715"/>
    </source>
</evidence>
<keyword evidence="1" id="KW-0175">Coiled coil</keyword>
<feature type="region of interest" description="Disordered" evidence="2">
    <location>
        <begin position="65"/>
        <end position="84"/>
    </location>
</feature>
<proteinExistence type="predicted"/>
<evidence type="ECO:0000313" key="3">
    <source>
        <dbReference type="EMBL" id="GAU37805.1"/>
    </source>
</evidence>
<reference evidence="4" key="1">
    <citation type="journal article" date="2017" name="Front. Plant Sci.">
        <title>Climate Clever Clovers: New Paradigm to Reduce the Environmental Footprint of Ruminants by Breeding Low Methanogenic Forages Utilizing Haplotype Variation.</title>
        <authorList>
            <person name="Kaur P."/>
            <person name="Appels R."/>
            <person name="Bayer P.E."/>
            <person name="Keeble-Gagnere G."/>
            <person name="Wang J."/>
            <person name="Hirakawa H."/>
            <person name="Shirasawa K."/>
            <person name="Vercoe P."/>
            <person name="Stefanova K."/>
            <person name="Durmic Z."/>
            <person name="Nichols P."/>
            <person name="Revell C."/>
            <person name="Isobe S.N."/>
            <person name="Edwards D."/>
            <person name="Erskine W."/>
        </authorList>
    </citation>
    <scope>NUCLEOTIDE SEQUENCE [LARGE SCALE GENOMIC DNA]</scope>
    <source>
        <strain evidence="4">cv. Daliak</strain>
    </source>
</reference>
<evidence type="ECO:0000256" key="2">
    <source>
        <dbReference type="SAM" id="MobiDB-lite"/>
    </source>
</evidence>